<dbReference type="InterPro" id="IPR012349">
    <property type="entry name" value="Split_barrel_FMN-bd"/>
</dbReference>
<sequence>MTGGPRSALGSAIACGILLGVFEGVGVLMSRVFSEGQRPQMAPLPAPAGVAPQPGSSPIPGSQFEILALDRHSRWRCWEFGAILGHTPESCRVLLTTAPPKESVLQMMSSTPTSSHTSIKSILQLHSSSTTTTITMSTTNKPLDPYTSQAKSHHTTPQEKITALKEIIKSTETAMLTTRSADGHLHSRAMVPVAPDSETQLTLNFIANNVSHKFAEIENDSHVNVSFLNPTTTSWASFAGQARIIEDREEIKKHWSSGTSAWFGDLKDGVHKGDSDDPRVAMIQVIPDEIQFWYATKGKVGRALEIGLDAVTGKTASPGELQVITKNEIQLTQGLHAVN</sequence>
<dbReference type="InterPro" id="IPR052917">
    <property type="entry name" value="Stress-Dev_Protein"/>
</dbReference>
<keyword evidence="3" id="KW-1185">Reference proteome</keyword>
<reference evidence="2 3" key="1">
    <citation type="submission" date="2019-12" db="EMBL/GenBank/DDBJ databases">
        <authorList>
            <person name="Floudas D."/>
            <person name="Bentzer J."/>
            <person name="Ahren D."/>
            <person name="Johansson T."/>
            <person name="Persson P."/>
            <person name="Tunlid A."/>
        </authorList>
    </citation>
    <scope>NUCLEOTIDE SEQUENCE [LARGE SCALE GENOMIC DNA]</scope>
    <source>
        <strain evidence="2 3">CBS 102.39</strain>
    </source>
</reference>
<organism evidence="2 3">
    <name type="scientific">Agrocybe pediades</name>
    <dbReference type="NCBI Taxonomy" id="84607"/>
    <lineage>
        <taxon>Eukaryota</taxon>
        <taxon>Fungi</taxon>
        <taxon>Dikarya</taxon>
        <taxon>Basidiomycota</taxon>
        <taxon>Agaricomycotina</taxon>
        <taxon>Agaricomycetes</taxon>
        <taxon>Agaricomycetidae</taxon>
        <taxon>Agaricales</taxon>
        <taxon>Agaricineae</taxon>
        <taxon>Strophariaceae</taxon>
        <taxon>Agrocybe</taxon>
    </lineage>
</organism>
<dbReference type="Pfam" id="PF16242">
    <property type="entry name" value="Pyrid_ox_like"/>
    <property type="match status" value="1"/>
</dbReference>
<protein>
    <recommendedName>
        <fullName evidence="1">General stress protein FMN-binding split barrel domain-containing protein</fullName>
    </recommendedName>
</protein>
<dbReference type="EMBL" id="JAACJL010000015">
    <property type="protein sequence ID" value="KAF4620531.1"/>
    <property type="molecule type" value="Genomic_DNA"/>
</dbReference>
<dbReference type="PANTHER" id="PTHR34818:SF1">
    <property type="entry name" value="PROTEIN BLI-3"/>
    <property type="match status" value="1"/>
</dbReference>
<evidence type="ECO:0000313" key="3">
    <source>
        <dbReference type="Proteomes" id="UP000521872"/>
    </source>
</evidence>
<dbReference type="PANTHER" id="PTHR34818">
    <property type="entry name" value="PROTEIN BLI-3"/>
    <property type="match status" value="1"/>
</dbReference>
<proteinExistence type="predicted"/>
<dbReference type="SUPFAM" id="SSF50475">
    <property type="entry name" value="FMN-binding split barrel"/>
    <property type="match status" value="1"/>
</dbReference>
<gene>
    <name evidence="2" type="ORF">D9613_000296</name>
</gene>
<dbReference type="Proteomes" id="UP000521872">
    <property type="component" value="Unassembled WGS sequence"/>
</dbReference>
<evidence type="ECO:0000313" key="2">
    <source>
        <dbReference type="EMBL" id="KAF4620531.1"/>
    </source>
</evidence>
<dbReference type="AlphaFoldDB" id="A0A8H4VRV4"/>
<evidence type="ECO:0000259" key="1">
    <source>
        <dbReference type="Pfam" id="PF16242"/>
    </source>
</evidence>
<feature type="domain" description="General stress protein FMN-binding split barrel" evidence="1">
    <location>
        <begin position="160"/>
        <end position="315"/>
    </location>
</feature>
<accession>A0A8H4VRV4</accession>
<dbReference type="Gene3D" id="2.30.110.10">
    <property type="entry name" value="Electron Transport, Fmn-binding Protein, Chain A"/>
    <property type="match status" value="1"/>
</dbReference>
<comment type="caution">
    <text evidence="2">The sequence shown here is derived from an EMBL/GenBank/DDBJ whole genome shotgun (WGS) entry which is preliminary data.</text>
</comment>
<name>A0A8H4VRV4_9AGAR</name>
<dbReference type="InterPro" id="IPR038725">
    <property type="entry name" value="YdaG_split_barrel_FMN-bd"/>
</dbReference>